<dbReference type="STRING" id="5627.A0A1C7MW74"/>
<evidence type="ECO:0008006" key="3">
    <source>
        <dbReference type="Google" id="ProtNLM"/>
    </source>
</evidence>
<evidence type="ECO:0000313" key="1">
    <source>
        <dbReference type="EMBL" id="OBZ79304.1"/>
    </source>
</evidence>
<dbReference type="EMBL" id="LUGG01000001">
    <property type="protein sequence ID" value="OBZ79304.1"/>
    <property type="molecule type" value="Genomic_DNA"/>
</dbReference>
<keyword evidence="2" id="KW-1185">Reference proteome</keyword>
<comment type="caution">
    <text evidence="1">The sequence shown here is derived from an EMBL/GenBank/DDBJ whole genome shotgun (WGS) entry which is preliminary data.</text>
</comment>
<protein>
    <recommendedName>
        <fullName evidence="3">F-box domain-containing protein</fullName>
    </recommendedName>
</protein>
<proteinExistence type="predicted"/>
<dbReference type="Proteomes" id="UP000092993">
    <property type="component" value="Unassembled WGS sequence"/>
</dbReference>
<organism evidence="1 2">
    <name type="scientific">Grifola frondosa</name>
    <name type="common">Maitake</name>
    <name type="synonym">Polyporus frondosus</name>
    <dbReference type="NCBI Taxonomy" id="5627"/>
    <lineage>
        <taxon>Eukaryota</taxon>
        <taxon>Fungi</taxon>
        <taxon>Dikarya</taxon>
        <taxon>Basidiomycota</taxon>
        <taxon>Agaricomycotina</taxon>
        <taxon>Agaricomycetes</taxon>
        <taxon>Polyporales</taxon>
        <taxon>Grifolaceae</taxon>
        <taxon>Grifola</taxon>
    </lineage>
</organism>
<reference evidence="1 2" key="1">
    <citation type="submission" date="2016-03" db="EMBL/GenBank/DDBJ databases">
        <title>Whole genome sequencing of Grifola frondosa 9006-11.</title>
        <authorList>
            <person name="Min B."/>
            <person name="Park H."/>
            <person name="Kim J.-G."/>
            <person name="Cho H."/>
            <person name="Oh Y.-L."/>
            <person name="Kong W.-S."/>
            <person name="Choi I.-G."/>
        </authorList>
    </citation>
    <scope>NUCLEOTIDE SEQUENCE [LARGE SCALE GENOMIC DNA]</scope>
    <source>
        <strain evidence="1 2">9006-11</strain>
    </source>
</reference>
<gene>
    <name evidence="1" type="ORF">A0H81_00412</name>
</gene>
<sequence length="282" mass="31441">MLITDLPADILASLPEYLDSLDDLHSLILTSRCLHTWTSNPTPSVVRSLATTPESGIQPYPHVFIAVKARALADWAIQSPENRNRLSTAITTGGPVRLCDLALSISPLTLDDLAFLRITCITVLEPAITILKGKCDVSSVDDSLFPRCHNITLSVINFWIYCDLFHHNIIAPSHATGADALEPLSNQTRLKWMFHCLSDVNCMFEHPPGDPCGLDEMHRLCMNGIQPLSEKWLIPSLLWSHVHDDVLRERVLYRCAGHMGLATLQLVLLKKVEPKKLGLNSW</sequence>
<evidence type="ECO:0000313" key="2">
    <source>
        <dbReference type="Proteomes" id="UP000092993"/>
    </source>
</evidence>
<accession>A0A1C7MW74</accession>
<dbReference type="OrthoDB" id="2747697at2759"/>
<name>A0A1C7MW74_GRIFR</name>
<dbReference type="AlphaFoldDB" id="A0A1C7MW74"/>